<reference evidence="1" key="2">
    <citation type="submission" date="2025-09" db="UniProtKB">
        <authorList>
            <consortium name="Ensembl"/>
        </authorList>
    </citation>
    <scope>IDENTIFICATION</scope>
</reference>
<evidence type="ECO:0000313" key="2">
    <source>
        <dbReference type="Proteomes" id="UP000261540"/>
    </source>
</evidence>
<accession>A0A3B3RTY0</accession>
<organism evidence="1 2">
    <name type="scientific">Paramormyrops kingsleyae</name>
    <dbReference type="NCBI Taxonomy" id="1676925"/>
    <lineage>
        <taxon>Eukaryota</taxon>
        <taxon>Metazoa</taxon>
        <taxon>Chordata</taxon>
        <taxon>Craniata</taxon>
        <taxon>Vertebrata</taxon>
        <taxon>Euteleostomi</taxon>
        <taxon>Actinopterygii</taxon>
        <taxon>Neopterygii</taxon>
        <taxon>Teleostei</taxon>
        <taxon>Osteoglossocephala</taxon>
        <taxon>Osteoglossomorpha</taxon>
        <taxon>Osteoglossiformes</taxon>
        <taxon>Mormyridae</taxon>
        <taxon>Paramormyrops</taxon>
    </lineage>
</organism>
<keyword evidence="2" id="KW-1185">Reference proteome</keyword>
<dbReference type="SUPFAM" id="SSF48726">
    <property type="entry name" value="Immunoglobulin"/>
    <property type="match status" value="1"/>
</dbReference>
<dbReference type="Proteomes" id="UP000261540">
    <property type="component" value="Unplaced"/>
</dbReference>
<proteinExistence type="predicted"/>
<sequence length="209" mass="23468">MKTCFICVNILYDMFATHAGREVVFGIVRQEVKLKPTVNQPISSITWKSDLNKAAEWETGQSTPDYYTICNSGSRCQLDHTTGELKIMHLKPNEKLDLSAEINGMTAQSFFTVIALGNVGTNCSKTQCTLVCEGKNTTYTKYSWKENNKTIAENTTTLQVQKSDKLDKSYTCVFSNPVSTEESEPVKESVLFPGESFRNTLIFLFHCTI</sequence>
<dbReference type="GeneTree" id="ENSGT00940000175275"/>
<dbReference type="AlphaFoldDB" id="A0A3B3RTY0"/>
<reference evidence="1" key="1">
    <citation type="submission" date="2025-08" db="UniProtKB">
        <authorList>
            <consortium name="Ensembl"/>
        </authorList>
    </citation>
    <scope>IDENTIFICATION</scope>
</reference>
<name>A0A3B3RTY0_9TELE</name>
<dbReference type="InterPro" id="IPR036179">
    <property type="entry name" value="Ig-like_dom_sf"/>
</dbReference>
<protein>
    <recommendedName>
        <fullName evidence="3">Ig-like domain-containing protein</fullName>
    </recommendedName>
</protein>
<dbReference type="Ensembl" id="ENSPKIT00000002416.1">
    <property type="protein sequence ID" value="ENSPKIP00000021773.1"/>
    <property type="gene ID" value="ENSPKIG00000006044.1"/>
</dbReference>
<dbReference type="InterPro" id="IPR013783">
    <property type="entry name" value="Ig-like_fold"/>
</dbReference>
<dbReference type="Gene3D" id="2.60.40.10">
    <property type="entry name" value="Immunoglobulins"/>
    <property type="match status" value="2"/>
</dbReference>
<evidence type="ECO:0000313" key="1">
    <source>
        <dbReference type="Ensembl" id="ENSPKIP00000021773.1"/>
    </source>
</evidence>
<evidence type="ECO:0008006" key="3">
    <source>
        <dbReference type="Google" id="ProtNLM"/>
    </source>
</evidence>